<dbReference type="OrthoDB" id="9794954at2"/>
<feature type="compositionally biased region" description="Low complexity" evidence="6">
    <location>
        <begin position="1203"/>
        <end position="1214"/>
    </location>
</feature>
<dbReference type="EMBL" id="NGFO01000004">
    <property type="protein sequence ID" value="OUC80014.1"/>
    <property type="molecule type" value="Genomic_DNA"/>
</dbReference>
<organism evidence="9 10">
    <name type="scientific">Gordonia lacunae</name>
    <dbReference type="NCBI Taxonomy" id="417102"/>
    <lineage>
        <taxon>Bacteria</taxon>
        <taxon>Bacillati</taxon>
        <taxon>Actinomycetota</taxon>
        <taxon>Actinomycetes</taxon>
        <taxon>Mycobacteriales</taxon>
        <taxon>Gordoniaceae</taxon>
        <taxon>Gordonia</taxon>
    </lineage>
</organism>
<keyword evidence="5" id="KW-0411">Iron-sulfur</keyword>
<reference evidence="9 10" key="1">
    <citation type="submission" date="2017-05" db="EMBL/GenBank/DDBJ databases">
        <title>Biotechnological potential of actinobacteria isolated from South African environments.</title>
        <authorList>
            <person name="Le Roes-Hill M."/>
            <person name="Prins A."/>
            <person name="Durrell K.A."/>
        </authorList>
    </citation>
    <scope>NUCLEOTIDE SEQUENCE [LARGE SCALE GENOMIC DNA]</scope>
    <source>
        <strain evidence="9">BS2</strain>
    </source>
</reference>
<comment type="caution">
    <text evidence="9">The sequence shown here is derived from an EMBL/GenBank/DDBJ whole genome shotgun (WGS) entry which is preliminary data.</text>
</comment>
<feature type="transmembrane region" description="Helical" evidence="7">
    <location>
        <begin position="110"/>
        <end position="133"/>
    </location>
</feature>
<name>A0A243QGV6_9ACTN</name>
<dbReference type="GO" id="GO:0016491">
    <property type="term" value="F:oxidoreductase activity"/>
    <property type="evidence" value="ECO:0007669"/>
    <property type="project" value="UniProtKB-KW"/>
</dbReference>
<accession>A0A243QGV6</accession>
<feature type="transmembrane region" description="Helical" evidence="7">
    <location>
        <begin position="73"/>
        <end position="90"/>
    </location>
</feature>
<evidence type="ECO:0000256" key="5">
    <source>
        <dbReference type="ARBA" id="ARBA00023014"/>
    </source>
</evidence>
<proteinExistence type="predicted"/>
<keyword evidence="2" id="KW-0479">Metal-binding</keyword>
<feature type="compositionally biased region" description="Low complexity" evidence="6">
    <location>
        <begin position="1047"/>
        <end position="1092"/>
    </location>
</feature>
<dbReference type="AlphaFoldDB" id="A0A243QGV6"/>
<dbReference type="PROSITE" id="PS51379">
    <property type="entry name" value="4FE4S_FER_2"/>
    <property type="match status" value="2"/>
</dbReference>
<feature type="compositionally biased region" description="Low complexity" evidence="6">
    <location>
        <begin position="823"/>
        <end position="834"/>
    </location>
</feature>
<dbReference type="PANTHER" id="PTHR43255:SF1">
    <property type="entry name" value="IRON-SULFUR-BINDING OXIDOREDUCTASE FADF-RELATED"/>
    <property type="match status" value="1"/>
</dbReference>
<evidence type="ECO:0000256" key="1">
    <source>
        <dbReference type="ARBA" id="ARBA00022485"/>
    </source>
</evidence>
<gene>
    <name evidence="9" type="ORF">CA982_04740</name>
</gene>
<dbReference type="InterPro" id="IPR017900">
    <property type="entry name" value="4Fe4S_Fe_S_CS"/>
</dbReference>
<feature type="transmembrane region" description="Helical" evidence="7">
    <location>
        <begin position="6"/>
        <end position="31"/>
    </location>
</feature>
<evidence type="ECO:0000313" key="9">
    <source>
        <dbReference type="EMBL" id="OUC80014.1"/>
    </source>
</evidence>
<feature type="compositionally biased region" description="Basic and acidic residues" evidence="6">
    <location>
        <begin position="835"/>
        <end position="845"/>
    </location>
</feature>
<dbReference type="PROSITE" id="PS00198">
    <property type="entry name" value="4FE4S_FER_1"/>
    <property type="match status" value="2"/>
</dbReference>
<feature type="compositionally biased region" description="Low complexity" evidence="6">
    <location>
        <begin position="993"/>
        <end position="1021"/>
    </location>
</feature>
<feature type="compositionally biased region" description="Low complexity" evidence="6">
    <location>
        <begin position="1185"/>
        <end position="1196"/>
    </location>
</feature>
<feature type="compositionally biased region" description="Low complexity" evidence="6">
    <location>
        <begin position="958"/>
        <end position="972"/>
    </location>
</feature>
<dbReference type="InterPro" id="IPR017896">
    <property type="entry name" value="4Fe4S_Fe-S-bd"/>
</dbReference>
<feature type="domain" description="4Fe-4S ferredoxin-type" evidence="8">
    <location>
        <begin position="406"/>
        <end position="438"/>
    </location>
</feature>
<dbReference type="GO" id="GO:0005886">
    <property type="term" value="C:plasma membrane"/>
    <property type="evidence" value="ECO:0007669"/>
    <property type="project" value="TreeGrafter"/>
</dbReference>
<feature type="compositionally biased region" description="Low complexity" evidence="6">
    <location>
        <begin position="1101"/>
        <end position="1171"/>
    </location>
</feature>
<dbReference type="InterPro" id="IPR004017">
    <property type="entry name" value="Cys_rich_dom"/>
</dbReference>
<keyword evidence="3" id="KW-0560">Oxidoreductase</keyword>
<dbReference type="RefSeq" id="WP_086534206.1">
    <property type="nucleotide sequence ID" value="NZ_NGFO01000004.1"/>
</dbReference>
<feature type="compositionally biased region" description="Low complexity" evidence="6">
    <location>
        <begin position="789"/>
        <end position="815"/>
    </location>
</feature>
<feature type="compositionally biased region" description="Low complexity" evidence="6">
    <location>
        <begin position="858"/>
        <end position="880"/>
    </location>
</feature>
<dbReference type="InterPro" id="IPR051460">
    <property type="entry name" value="HdrC_iron-sulfur_subunit"/>
</dbReference>
<dbReference type="Pfam" id="PF02754">
    <property type="entry name" value="CCG"/>
    <property type="match status" value="2"/>
</dbReference>
<evidence type="ECO:0000256" key="3">
    <source>
        <dbReference type="ARBA" id="ARBA00023002"/>
    </source>
</evidence>
<keyword evidence="4" id="KW-0408">Iron</keyword>
<evidence type="ECO:0000256" key="4">
    <source>
        <dbReference type="ARBA" id="ARBA00023004"/>
    </source>
</evidence>
<evidence type="ECO:0000256" key="7">
    <source>
        <dbReference type="SAM" id="Phobius"/>
    </source>
</evidence>
<dbReference type="STRING" id="417102.CA982_04740"/>
<keyword evidence="7" id="KW-0812">Transmembrane</keyword>
<evidence type="ECO:0000313" key="10">
    <source>
        <dbReference type="Proteomes" id="UP000194632"/>
    </source>
</evidence>
<dbReference type="PANTHER" id="PTHR43255">
    <property type="entry name" value="IRON-SULFUR-BINDING OXIDOREDUCTASE FADF-RELATED-RELATED"/>
    <property type="match status" value="1"/>
</dbReference>
<evidence type="ECO:0000259" key="8">
    <source>
        <dbReference type="PROSITE" id="PS51379"/>
    </source>
</evidence>
<feature type="compositionally biased region" description="Low complexity" evidence="6">
    <location>
        <begin position="899"/>
        <end position="918"/>
    </location>
</feature>
<feature type="transmembrane region" description="Helical" evidence="7">
    <location>
        <begin position="193"/>
        <end position="212"/>
    </location>
</feature>
<dbReference type="Gene3D" id="1.10.1060.10">
    <property type="entry name" value="Alpha-helical ferredoxin"/>
    <property type="match status" value="1"/>
</dbReference>
<dbReference type="Pfam" id="PF13237">
    <property type="entry name" value="Fer4_10"/>
    <property type="match status" value="1"/>
</dbReference>
<dbReference type="InterPro" id="IPR009051">
    <property type="entry name" value="Helical_ferredxn"/>
</dbReference>
<keyword evidence="7" id="KW-0472">Membrane</keyword>
<dbReference type="GO" id="GO:0046872">
    <property type="term" value="F:metal ion binding"/>
    <property type="evidence" value="ECO:0007669"/>
    <property type="project" value="UniProtKB-KW"/>
</dbReference>
<feature type="transmembrane region" description="Helical" evidence="7">
    <location>
        <begin position="219"/>
        <end position="237"/>
    </location>
</feature>
<feature type="transmembrane region" description="Helical" evidence="7">
    <location>
        <begin position="154"/>
        <end position="173"/>
    </location>
</feature>
<sequence length="1222" mass="127513">MTTTTIAIGTTAAVISLLCWYLFLGGVVRIYRTIKLGHKVDSARFWPILPRMLTMLKEFIVHTRMVKFRTVGWAHWLVMIGFLGGALLWFEAYGQSINPEFHWPVFGDTFAWHLWDELLGIGTVVGIMVLIVIRQLNHPRVPERLSRFGGSRFGPAYFVEAVVLLEGLGMILVKASKIATYHHSNVYSDFFTMQVAKILPASPTLVSIFAVIKLMSGMVWLAMVGMNISWGVAWHRFSAFFNIYFKREQDGGVALGAAKPMMSQGKVLDMETADPDVDAFGAGKIEDFSWKGWLDFTTCTECGRCQSQCPAWNTGKPLSPKLLIMSLRDHGNAKAPYLLAGGRKDMGGDEVGLVDADGNVLEDKLNAIPEAARAEAARKLVGESKGDLGGGQVVEAVEGEFDPEALGAVIDTETLWSCTTCGACVEQCPVDIEHVDHILDMRRYQVLIESDFPTELAGMFKNLENKGNPWGQNASARTAWIDEMDIEIPVFGKDVESFEGFEYLFWVGCAGAYEDRAKKTTKAVAELLDMAAVNFMVLGEGETCTGDSARRAGNEFLFQMLAQQNIEMLGEVFATAPEQRKKVVVTCAHCFNALGNEYPQLGAKYEVVHHTQLLNRLVREKRLVPVAPLGEGVTYHDPCYLGRHNKVYDAPRELMGAAGSTLTEMPRHGERSMCCGAGGARMWMEEQIGKRINIDRVDEALDTLGDTTGDQVKKVATGCPFCRVMLTDGVTARTSGTESEGKVEVVDVAQLLLDSVKRGGPTEVKLGGRFLGPRPSAAEPEPEPEPEKVPAAAAASASASASAATEAAPKPKVGLGMKGGKKPGAAAKTATPEAPADKAPAEKKPASKGFGMKGGKKPGAAATSATPATESAPAEASAEAPAEKKPAAKGFGMKGGAKRPGAAGKPAGGSAEPVPAETESSEAVKEEVAEAATETAAEKKPASKGFGMGKAKRPGQKATNAAAPAAGVTAPAESKVDESESAPDAAPTVDTESAGAATDTSVAAATDTPVAAATDTPVAAATEEKPGKAKGFGMSAGKKRPGGIGKAAAKPAAAPAQSAPEPAAAEPEPAPAASDAAETPAAEAPQGGSAAALTEEKPAKAKGFGMAAGKKRPGGASKAAPAAAAPASEAAPEPETASAPQAPETEASQAEDAPATEAPAEESPATEAADAGAVDTASDEEADDAPAASSNGSSAARTVAETGASKAKGFGIAAGKKRPGHK</sequence>
<evidence type="ECO:0000256" key="6">
    <source>
        <dbReference type="SAM" id="MobiDB-lite"/>
    </source>
</evidence>
<dbReference type="GO" id="GO:0051539">
    <property type="term" value="F:4 iron, 4 sulfur cluster binding"/>
    <property type="evidence" value="ECO:0007669"/>
    <property type="project" value="UniProtKB-KW"/>
</dbReference>
<feature type="region of interest" description="Disordered" evidence="6">
    <location>
        <begin position="762"/>
        <end position="1222"/>
    </location>
</feature>
<dbReference type="SUPFAM" id="SSF46548">
    <property type="entry name" value="alpha-helical ferredoxin"/>
    <property type="match status" value="1"/>
</dbReference>
<keyword evidence="10" id="KW-1185">Reference proteome</keyword>
<evidence type="ECO:0000256" key="2">
    <source>
        <dbReference type="ARBA" id="ARBA00022723"/>
    </source>
</evidence>
<keyword evidence="7" id="KW-1133">Transmembrane helix</keyword>
<feature type="domain" description="4Fe-4S ferredoxin-type" evidence="8">
    <location>
        <begin position="290"/>
        <end position="320"/>
    </location>
</feature>
<keyword evidence="1" id="KW-0004">4Fe-4S</keyword>
<dbReference type="Proteomes" id="UP000194632">
    <property type="component" value="Unassembled WGS sequence"/>
</dbReference>
<protein>
    <submittedName>
        <fullName evidence="9">Fe-S oxidoreductase</fullName>
    </submittedName>
</protein>